<feature type="domain" description="Rho-GAP" evidence="2">
    <location>
        <begin position="13"/>
        <end position="218"/>
    </location>
</feature>
<dbReference type="InterPro" id="IPR043502">
    <property type="entry name" value="DNA/RNA_pol_sf"/>
</dbReference>
<dbReference type="InterPro" id="IPR000477">
    <property type="entry name" value="RT_dom"/>
</dbReference>
<name>A0A077ZNL6_TRITR</name>
<dbReference type="STRING" id="36087.A0A077ZNL6"/>
<dbReference type="EMBL" id="HG806987">
    <property type="protein sequence ID" value="CDW60275.1"/>
    <property type="molecule type" value="Genomic_DNA"/>
</dbReference>
<accession>A0A077ZNL6</accession>
<evidence type="ECO:0000256" key="1">
    <source>
        <dbReference type="SAM" id="MobiDB-lite"/>
    </source>
</evidence>
<evidence type="ECO:0000313" key="4">
    <source>
        <dbReference type="Proteomes" id="UP000030665"/>
    </source>
</evidence>
<dbReference type="SMART" id="SM00324">
    <property type="entry name" value="RhoGAP"/>
    <property type="match status" value="1"/>
</dbReference>
<dbReference type="InterPro" id="IPR043128">
    <property type="entry name" value="Rev_trsase/Diguanyl_cyclase"/>
</dbReference>
<dbReference type="PANTHER" id="PTHR37984:SF12">
    <property type="entry name" value="RIBONUCLEASE H"/>
    <property type="match status" value="1"/>
</dbReference>
<dbReference type="PROSITE" id="PS50238">
    <property type="entry name" value="RHOGAP"/>
    <property type="match status" value="1"/>
</dbReference>
<dbReference type="Gene3D" id="3.10.10.10">
    <property type="entry name" value="HIV Type 1 Reverse Transcriptase, subunit A, domain 1"/>
    <property type="match status" value="1"/>
</dbReference>
<organism evidence="3 4">
    <name type="scientific">Trichuris trichiura</name>
    <name type="common">Whipworm</name>
    <name type="synonym">Trichocephalus trichiurus</name>
    <dbReference type="NCBI Taxonomy" id="36087"/>
    <lineage>
        <taxon>Eukaryota</taxon>
        <taxon>Metazoa</taxon>
        <taxon>Ecdysozoa</taxon>
        <taxon>Nematoda</taxon>
        <taxon>Enoplea</taxon>
        <taxon>Dorylaimia</taxon>
        <taxon>Trichinellida</taxon>
        <taxon>Trichuridae</taxon>
        <taxon>Trichuris</taxon>
    </lineage>
</organism>
<sequence>MSEPSRVVLSNLSSLPYVFDDGFALTVPEFLHAAFTLLEERFLNREGIFRKAGISSKVKPYRVLFCSVNNKQSGYSLENLNAFDLCDLIKLFFRELEEPLLTFGLQGQFVRFVDANTPSNVKVKCLLQLCHALPPRHKETLAFLMRKLNKVAEHRAQNKMDIVNLATIFAPVIFRDNANAYQPKSGQALTDVMSASKLDVALKTEVIRLLTKACRSIGVLSTSERVMVSAGAIGQPYCGSESCFKVPLPVRPLGKPNRARKADLHHHITMLQGPIGYEKTGCSIKTDAISSGPYAQAPPDSIHSHTSAQQPALPEGDRLQLIDELCKAGDNSSLLPRPSTITSKISAMKRKPVSKENVILDLLLSVVSTRESRNVPVYKPPLVRETIENKFLEAGSSADRRNVLRKCSLHRSNSDPINGSPKLALSTGSAALGSRRLRRGRPNSLKAGLSGVKPSRVQPLGGEQFTDSTIIAPQTSCQILTEKSPPKIHLSVSKTSPNLKLNVDFAASDARKASLLNMEKDRCINAGIDDEDSVCIRPSIAFIREHRKGMRKHGTLRLLVSKGRLKILIGLDWFRTLGLNISRANLVTESSALEDSFEEFRDIFSQPLESYTSPEVALPLGPNVPSKHFKARNAPVAIRPRIEDEIDRLLKEGVIEPISNLKWSTLIVPVINSNGAIRLCGDYKSNLAGGQVFAKIDMAQAYLQLIVGNSSAEAQMSITHHGAFKIKRLQFGVSIALRIFQQVMDEALNSVPGVTPYFDEISIRAAPSQQLACRPKQVLQMFRKLGFRAKKEKCLFEIKTVDFLG</sequence>
<dbReference type="InterPro" id="IPR000198">
    <property type="entry name" value="RhoGAP_dom"/>
</dbReference>
<protein>
    <submittedName>
        <fullName evidence="3">Reverse transcriptase family protein</fullName>
    </submittedName>
</protein>
<dbReference type="Proteomes" id="UP000030665">
    <property type="component" value="Unassembled WGS sequence"/>
</dbReference>
<keyword evidence="3" id="KW-0548">Nucleotidyltransferase</keyword>
<dbReference type="Pfam" id="PF00078">
    <property type="entry name" value="RVT_1"/>
    <property type="match status" value="1"/>
</dbReference>
<gene>
    <name evidence="3" type="ORF">TTRE_0000864001</name>
</gene>
<reference evidence="3" key="2">
    <citation type="submission" date="2014-03" db="EMBL/GenBank/DDBJ databases">
        <title>The whipworm genome and dual-species transcriptomics of an intimate host-pathogen interaction.</title>
        <authorList>
            <person name="Foth B.J."/>
            <person name="Tsai I.J."/>
            <person name="Reid A.J."/>
            <person name="Bancroft A.J."/>
            <person name="Nichol S."/>
            <person name="Tracey A."/>
            <person name="Holroyd N."/>
            <person name="Cotton J.A."/>
            <person name="Stanley E.J."/>
            <person name="Zarowiecki M."/>
            <person name="Liu J.Z."/>
            <person name="Huckvale T."/>
            <person name="Cooper P.J."/>
            <person name="Grencis R.K."/>
            <person name="Berriman M."/>
        </authorList>
    </citation>
    <scope>NUCLEOTIDE SEQUENCE [LARGE SCALE GENOMIC DNA]</scope>
</reference>
<evidence type="ECO:0000313" key="3">
    <source>
        <dbReference type="EMBL" id="CDW60275.1"/>
    </source>
</evidence>
<dbReference type="GO" id="GO:0003964">
    <property type="term" value="F:RNA-directed DNA polymerase activity"/>
    <property type="evidence" value="ECO:0007669"/>
    <property type="project" value="UniProtKB-KW"/>
</dbReference>
<dbReference type="GO" id="GO:0007165">
    <property type="term" value="P:signal transduction"/>
    <property type="evidence" value="ECO:0007669"/>
    <property type="project" value="InterPro"/>
</dbReference>
<dbReference type="CDD" id="cd00159">
    <property type="entry name" value="RhoGAP"/>
    <property type="match status" value="1"/>
</dbReference>
<keyword evidence="4" id="KW-1185">Reference proteome</keyword>
<dbReference type="PANTHER" id="PTHR37984">
    <property type="entry name" value="PROTEIN CBG26694"/>
    <property type="match status" value="1"/>
</dbReference>
<reference evidence="3" key="1">
    <citation type="submission" date="2014-01" db="EMBL/GenBank/DDBJ databases">
        <authorList>
            <person name="Aslett M."/>
        </authorList>
    </citation>
    <scope>NUCLEOTIDE SEQUENCE</scope>
</reference>
<dbReference type="InterPro" id="IPR050951">
    <property type="entry name" value="Retrovirus_Pol_polyprotein"/>
</dbReference>
<proteinExistence type="predicted"/>
<evidence type="ECO:0000259" key="2">
    <source>
        <dbReference type="PROSITE" id="PS50238"/>
    </source>
</evidence>
<feature type="region of interest" description="Disordered" evidence="1">
    <location>
        <begin position="412"/>
        <end position="458"/>
    </location>
</feature>
<dbReference type="SUPFAM" id="SSF56672">
    <property type="entry name" value="DNA/RNA polymerases"/>
    <property type="match status" value="1"/>
</dbReference>
<dbReference type="Gene3D" id="3.30.70.270">
    <property type="match status" value="1"/>
</dbReference>
<dbReference type="AlphaFoldDB" id="A0A077ZNL6"/>
<keyword evidence="3" id="KW-0808">Transferase</keyword>
<dbReference type="OrthoDB" id="29546at2759"/>
<feature type="region of interest" description="Disordered" evidence="1">
    <location>
        <begin position="289"/>
        <end position="312"/>
    </location>
</feature>
<dbReference type="InterPro" id="IPR008936">
    <property type="entry name" value="Rho_GTPase_activation_prot"/>
</dbReference>
<dbReference type="Gene3D" id="1.10.555.10">
    <property type="entry name" value="Rho GTPase activation protein"/>
    <property type="match status" value="1"/>
</dbReference>
<dbReference type="SUPFAM" id="SSF48350">
    <property type="entry name" value="GTPase activation domain, GAP"/>
    <property type="match status" value="1"/>
</dbReference>
<dbReference type="Pfam" id="PF00620">
    <property type="entry name" value="RhoGAP"/>
    <property type="match status" value="1"/>
</dbReference>
<keyword evidence="3" id="KW-0695">RNA-directed DNA polymerase</keyword>